<gene>
    <name evidence="1" type="ORF">BN851_0115570</name>
</gene>
<evidence type="ECO:0000313" key="1">
    <source>
        <dbReference type="EMBL" id="CEG03818.1"/>
    </source>
</evidence>
<protein>
    <submittedName>
        <fullName evidence="1">WGS project CBMG000000000 data, contig CS5907-c002569</fullName>
    </submittedName>
</protein>
<proteinExistence type="predicted"/>
<sequence length="74" mass="8439">MSGSNTNNVQENLKKFSAENIDSYVQISTFTDEIQEQAIRGHIYTEYKAWFFFRKLGADCLRSNISLHGFAASV</sequence>
<dbReference type="EMBL" id="CBMG010002557">
    <property type="protein sequence ID" value="CEG03818.1"/>
    <property type="molecule type" value="Genomic_DNA"/>
</dbReference>
<comment type="caution">
    <text evidence="1">The sequence shown here is derived from an EMBL/GenBank/DDBJ whole genome shotgun (WGS) entry which is preliminary data.</text>
</comment>
<name>A0A090M9L8_9HYPO</name>
<organism evidence="1">
    <name type="scientific">Fusarium acuminatum CS5907</name>
    <dbReference type="NCBI Taxonomy" id="1318461"/>
    <lineage>
        <taxon>Eukaryota</taxon>
        <taxon>Fungi</taxon>
        <taxon>Dikarya</taxon>
        <taxon>Ascomycota</taxon>
        <taxon>Pezizomycotina</taxon>
        <taxon>Sordariomycetes</taxon>
        <taxon>Hypocreomycetidae</taxon>
        <taxon>Hypocreales</taxon>
        <taxon>Nectriaceae</taxon>
        <taxon>Fusarium</taxon>
        <taxon>Fusarium tricinctum species complex</taxon>
    </lineage>
</organism>
<accession>A0A090M9L8</accession>
<dbReference type="AlphaFoldDB" id="A0A090M9L8"/>
<reference evidence="1" key="1">
    <citation type="submission" date="2013-05" db="EMBL/GenBank/DDBJ databases">
        <title>Draft genome sequences of six wheat associated Fusarium spp. isolates.</title>
        <authorList>
            <person name="Moolhuijzen P.M."/>
            <person name="Manners J.M."/>
            <person name="Wilcox S."/>
            <person name="Bellgard M.I."/>
            <person name="Gardiner D.M."/>
        </authorList>
    </citation>
    <scope>NUCLEOTIDE SEQUENCE</scope>
    <source>
        <strain evidence="1">CS5907</strain>
    </source>
</reference>